<evidence type="ECO:0000313" key="3">
    <source>
        <dbReference type="Proteomes" id="UP001444071"/>
    </source>
</evidence>
<feature type="region of interest" description="Disordered" evidence="1">
    <location>
        <begin position="1"/>
        <end position="65"/>
    </location>
</feature>
<accession>A0ABV0VQT5</accession>
<organism evidence="2 3">
    <name type="scientific">Xenotaenia resolanae</name>
    <dbReference type="NCBI Taxonomy" id="208358"/>
    <lineage>
        <taxon>Eukaryota</taxon>
        <taxon>Metazoa</taxon>
        <taxon>Chordata</taxon>
        <taxon>Craniata</taxon>
        <taxon>Vertebrata</taxon>
        <taxon>Euteleostomi</taxon>
        <taxon>Actinopterygii</taxon>
        <taxon>Neopterygii</taxon>
        <taxon>Teleostei</taxon>
        <taxon>Neoteleostei</taxon>
        <taxon>Acanthomorphata</taxon>
        <taxon>Ovalentaria</taxon>
        <taxon>Atherinomorphae</taxon>
        <taxon>Cyprinodontiformes</taxon>
        <taxon>Goodeidae</taxon>
        <taxon>Xenotaenia</taxon>
    </lineage>
</organism>
<feature type="non-terminal residue" evidence="2">
    <location>
        <position position="1"/>
    </location>
</feature>
<reference evidence="2 3" key="1">
    <citation type="submission" date="2021-06" db="EMBL/GenBank/DDBJ databases">
        <authorList>
            <person name="Palmer J.M."/>
        </authorList>
    </citation>
    <scope>NUCLEOTIDE SEQUENCE [LARGE SCALE GENOMIC DNA]</scope>
    <source>
        <strain evidence="2 3">XR_2019</strain>
        <tissue evidence="2">Muscle</tissue>
    </source>
</reference>
<comment type="caution">
    <text evidence="2">The sequence shown here is derived from an EMBL/GenBank/DDBJ whole genome shotgun (WGS) entry which is preliminary data.</text>
</comment>
<feature type="compositionally biased region" description="Polar residues" evidence="1">
    <location>
        <begin position="15"/>
        <end position="29"/>
    </location>
</feature>
<dbReference type="EMBL" id="JAHRIM010004546">
    <property type="protein sequence ID" value="MEQ2259593.1"/>
    <property type="molecule type" value="Genomic_DNA"/>
</dbReference>
<evidence type="ECO:0000313" key="2">
    <source>
        <dbReference type="EMBL" id="MEQ2259593.1"/>
    </source>
</evidence>
<feature type="compositionally biased region" description="Acidic residues" evidence="1">
    <location>
        <begin position="1"/>
        <end position="11"/>
    </location>
</feature>
<keyword evidence="3" id="KW-1185">Reference proteome</keyword>
<name>A0ABV0VQT5_9TELE</name>
<dbReference type="Proteomes" id="UP001444071">
    <property type="component" value="Unassembled WGS sequence"/>
</dbReference>
<proteinExistence type="predicted"/>
<sequence>EDGDQDGEGGDLEGSNNTLGSLPQISMGSGQMEPSFPANTSLDLNKQEEEGRPRRRRTPRFLLKP</sequence>
<gene>
    <name evidence="2" type="ORF">XENORESO_014370</name>
</gene>
<protein>
    <submittedName>
        <fullName evidence="2">Uncharacterized protein</fullName>
    </submittedName>
</protein>
<evidence type="ECO:0000256" key="1">
    <source>
        <dbReference type="SAM" id="MobiDB-lite"/>
    </source>
</evidence>